<comment type="subcellular location">
    <subcellularLocation>
        <location evidence="1">Membrane</location>
        <topology evidence="1">Multi-pass membrane protein</topology>
    </subcellularLocation>
</comment>
<feature type="domain" description="Amino acid transporter transmembrane" evidence="8">
    <location>
        <begin position="37"/>
        <end position="351"/>
    </location>
</feature>
<comment type="caution">
    <text evidence="9">The sequence shown here is derived from an EMBL/GenBank/DDBJ whole genome shotgun (WGS) entry which is preliminary data.</text>
</comment>
<keyword evidence="10" id="KW-1185">Reference proteome</keyword>
<gene>
    <name evidence="9" type="ORF">Cgig2_006276</name>
</gene>
<dbReference type="GO" id="GO:0005774">
    <property type="term" value="C:vacuolar membrane"/>
    <property type="evidence" value="ECO:0007669"/>
    <property type="project" value="TreeGrafter"/>
</dbReference>
<evidence type="ECO:0000256" key="5">
    <source>
        <dbReference type="ARBA" id="ARBA00023136"/>
    </source>
</evidence>
<dbReference type="AlphaFoldDB" id="A0A9Q1K0Z8"/>
<dbReference type="Pfam" id="PF01490">
    <property type="entry name" value="Aa_trans"/>
    <property type="match status" value="1"/>
</dbReference>
<sequence length="385" mass="42527">MEAWRPTTTARTGATPLPSRPSSMATLFPPLSSFRGFTLTNCIPGAGILSVPYALASGGWLSILLLFAIALVTLYTGLLIRRCIEEDSTIITYLDIGEPAFGNIGRSIVSVFMNGELYLIVAGFLIVEGYNLHNLFPEVQFEAYGLKVGGRAGFAIIVALIILPSVWLDNLSILPYISATSVMASVIIVVSIFWVGAFDGIGFHHKGDLISWSGVPTAVSLHSFCYCAHTDFPTLYNSMEKRHHFSQVLFLCFLCTTIIYAAMAMTGSLMFGPTVDSQITLNLPIQKLSSRIAVHTTLVNPLSKYALMLEPISRATENWFPGHHKKRHIRILIRTSLFATQVLCSFSCSFLWVLNVSHWSIFKCDCRDHTSMLVLLEDFKNASQL</sequence>
<feature type="transmembrane region" description="Helical" evidence="7">
    <location>
        <begin position="248"/>
        <end position="272"/>
    </location>
</feature>
<evidence type="ECO:0000313" key="9">
    <source>
        <dbReference type="EMBL" id="KAJ8434470.1"/>
    </source>
</evidence>
<dbReference type="OrthoDB" id="655540at2759"/>
<evidence type="ECO:0000256" key="7">
    <source>
        <dbReference type="SAM" id="Phobius"/>
    </source>
</evidence>
<keyword evidence="3" id="KW-0813">Transport</keyword>
<evidence type="ECO:0000256" key="1">
    <source>
        <dbReference type="ARBA" id="ARBA00004141"/>
    </source>
</evidence>
<evidence type="ECO:0000256" key="2">
    <source>
        <dbReference type="ARBA" id="ARBA00022692"/>
    </source>
</evidence>
<dbReference type="InterPro" id="IPR013057">
    <property type="entry name" value="AA_transpt_TM"/>
</dbReference>
<feature type="transmembrane region" description="Helical" evidence="7">
    <location>
        <begin position="148"/>
        <end position="167"/>
    </location>
</feature>
<dbReference type="PANTHER" id="PTHR22950">
    <property type="entry name" value="AMINO ACID TRANSPORTER"/>
    <property type="match status" value="1"/>
</dbReference>
<feature type="transmembrane region" description="Helical" evidence="7">
    <location>
        <begin position="117"/>
        <end position="136"/>
    </location>
</feature>
<keyword evidence="3" id="KW-0029">Amino-acid transport</keyword>
<name>A0A9Q1K0Z8_9CARY</name>
<feature type="transmembrane region" description="Helical" evidence="7">
    <location>
        <begin position="209"/>
        <end position="228"/>
    </location>
</feature>
<reference evidence="9" key="1">
    <citation type="submission" date="2022-04" db="EMBL/GenBank/DDBJ databases">
        <title>Carnegiea gigantea Genome sequencing and assembly v2.</title>
        <authorList>
            <person name="Copetti D."/>
            <person name="Sanderson M.J."/>
            <person name="Burquez A."/>
            <person name="Wojciechowski M.F."/>
        </authorList>
    </citation>
    <scope>NUCLEOTIDE SEQUENCE</scope>
    <source>
        <strain evidence="9">SGP5-SGP5p</strain>
        <tissue evidence="9">Aerial part</tissue>
    </source>
</reference>
<dbReference type="Proteomes" id="UP001153076">
    <property type="component" value="Unassembled WGS sequence"/>
</dbReference>
<dbReference type="EMBL" id="JAKOGI010000477">
    <property type="protein sequence ID" value="KAJ8434470.1"/>
    <property type="molecule type" value="Genomic_DNA"/>
</dbReference>
<accession>A0A9Q1K0Z8</accession>
<evidence type="ECO:0000256" key="4">
    <source>
        <dbReference type="ARBA" id="ARBA00022989"/>
    </source>
</evidence>
<feature type="region of interest" description="Disordered" evidence="6">
    <location>
        <begin position="1"/>
        <end position="21"/>
    </location>
</feature>
<keyword evidence="5 7" id="KW-0472">Membrane</keyword>
<dbReference type="GO" id="GO:0015179">
    <property type="term" value="F:L-amino acid transmembrane transporter activity"/>
    <property type="evidence" value="ECO:0007669"/>
    <property type="project" value="TreeGrafter"/>
</dbReference>
<evidence type="ECO:0000256" key="3">
    <source>
        <dbReference type="ARBA" id="ARBA00022970"/>
    </source>
</evidence>
<evidence type="ECO:0000256" key="6">
    <source>
        <dbReference type="SAM" id="MobiDB-lite"/>
    </source>
</evidence>
<keyword evidence="2 7" id="KW-0812">Transmembrane</keyword>
<evidence type="ECO:0000313" key="10">
    <source>
        <dbReference type="Proteomes" id="UP001153076"/>
    </source>
</evidence>
<feature type="transmembrane region" description="Helical" evidence="7">
    <location>
        <begin position="331"/>
        <end position="354"/>
    </location>
</feature>
<proteinExistence type="predicted"/>
<keyword evidence="4 7" id="KW-1133">Transmembrane helix</keyword>
<organism evidence="9 10">
    <name type="scientific">Carnegiea gigantea</name>
    <dbReference type="NCBI Taxonomy" id="171969"/>
    <lineage>
        <taxon>Eukaryota</taxon>
        <taxon>Viridiplantae</taxon>
        <taxon>Streptophyta</taxon>
        <taxon>Embryophyta</taxon>
        <taxon>Tracheophyta</taxon>
        <taxon>Spermatophyta</taxon>
        <taxon>Magnoliopsida</taxon>
        <taxon>eudicotyledons</taxon>
        <taxon>Gunneridae</taxon>
        <taxon>Pentapetalae</taxon>
        <taxon>Caryophyllales</taxon>
        <taxon>Cactineae</taxon>
        <taxon>Cactaceae</taxon>
        <taxon>Cactoideae</taxon>
        <taxon>Echinocereeae</taxon>
        <taxon>Carnegiea</taxon>
    </lineage>
</organism>
<protein>
    <recommendedName>
        <fullName evidence="8">Amino acid transporter transmembrane domain-containing protein</fullName>
    </recommendedName>
</protein>
<dbReference type="PANTHER" id="PTHR22950:SF705">
    <property type="entry name" value="AMINO ACID TRANSPORTER AVT1I-LIKE"/>
    <property type="match status" value="1"/>
</dbReference>
<feature type="transmembrane region" description="Helical" evidence="7">
    <location>
        <begin position="59"/>
        <end position="80"/>
    </location>
</feature>
<evidence type="ECO:0000259" key="8">
    <source>
        <dbReference type="Pfam" id="PF01490"/>
    </source>
</evidence>
<feature type="compositionally biased region" description="Low complexity" evidence="6">
    <location>
        <begin position="1"/>
        <end position="16"/>
    </location>
</feature>
<feature type="transmembrane region" description="Helical" evidence="7">
    <location>
        <begin position="174"/>
        <end position="197"/>
    </location>
</feature>